<dbReference type="Pfam" id="PF00990">
    <property type="entry name" value="GGDEF"/>
    <property type="match status" value="1"/>
</dbReference>
<dbReference type="InterPro" id="IPR000160">
    <property type="entry name" value="GGDEF_dom"/>
</dbReference>
<feature type="domain" description="GGDEF" evidence="7">
    <location>
        <begin position="223"/>
        <end position="357"/>
    </location>
</feature>
<evidence type="ECO:0000256" key="2">
    <source>
        <dbReference type="ARBA" id="ARBA00022475"/>
    </source>
</evidence>
<feature type="transmembrane region" description="Helical" evidence="6">
    <location>
        <begin position="131"/>
        <end position="152"/>
    </location>
</feature>
<keyword evidence="3 6" id="KW-0812">Transmembrane</keyword>
<reference evidence="8 9" key="1">
    <citation type="journal article" date="2011" name="Front. Microbiol.">
        <title>Genomic signatures of strain selection and enhancement in Bacillus atrophaeus var. globigii, a historical biowarfare simulant.</title>
        <authorList>
            <person name="Gibbons H.S."/>
            <person name="Broomall S.M."/>
            <person name="McNew L.A."/>
            <person name="Daligault H."/>
            <person name="Chapman C."/>
            <person name="Bruce D."/>
            <person name="Karavis M."/>
            <person name="Krepps M."/>
            <person name="McGregor P.A."/>
            <person name="Hong C."/>
            <person name="Park K.H."/>
            <person name="Akmal A."/>
            <person name="Feldman A."/>
            <person name="Lin J.S."/>
            <person name="Chang W.E."/>
            <person name="Higgs B.W."/>
            <person name="Demirev P."/>
            <person name="Lindquist J."/>
            <person name="Liem A."/>
            <person name="Fochler E."/>
            <person name="Read T.D."/>
            <person name="Tapia R."/>
            <person name="Johnson S."/>
            <person name="Bishop-Lilly K.A."/>
            <person name="Detter C."/>
            <person name="Han C."/>
            <person name="Sozhamannan S."/>
            <person name="Rosenzweig C.N."/>
            <person name="Skowronski E.W."/>
        </authorList>
    </citation>
    <scope>NUCLEOTIDE SEQUENCE [LARGE SCALE GENOMIC DNA]</scope>
    <source>
        <strain evidence="8 9">1942</strain>
    </source>
</reference>
<dbReference type="PANTHER" id="PTHR45138:SF9">
    <property type="entry name" value="DIGUANYLATE CYCLASE DGCM-RELATED"/>
    <property type="match status" value="1"/>
</dbReference>
<feature type="transmembrane region" description="Helical" evidence="6">
    <location>
        <begin position="102"/>
        <end position="119"/>
    </location>
</feature>
<dbReference type="InterPro" id="IPR043128">
    <property type="entry name" value="Rev_trsase/Diguanyl_cyclase"/>
</dbReference>
<sequence>MLKELFVNLTILITFNYLFTFLFKETLIHKEDRLPFQILKGACCGLLGVFLIIFGFTYHHSIIDLRNIPIMIAALYGGWVSTATAFAIIMAGRILISTNASALYSLVTIIIVSVITLLASKRKKPDVLRAFYVLLLVNVVSSVMTYFVLHIHSAALHMYYWLLSSLGGMLSFYLIEHEAKAHLLFKQYKFQANYDFLTGIFNKRKFEEVMHQFYKQAGRSPSFQFALIYLDIDRFKHINDQYGHHEGDQVLKELGARLKLNTRTSDPAARIGGEEFAVLLPNCTHAKAVQVSERIRQAVSGEPIILSSGDKLSVTVSLGTAHYPLNADQPETLPLIADQKLYQAKQTGRNKVCYSTKKE</sequence>
<evidence type="ECO:0000313" key="8">
    <source>
        <dbReference type="EMBL" id="ADP31388.1"/>
    </source>
</evidence>
<evidence type="ECO:0000256" key="4">
    <source>
        <dbReference type="ARBA" id="ARBA00022989"/>
    </source>
</evidence>
<dbReference type="InterPro" id="IPR029787">
    <property type="entry name" value="Nucleotide_cyclase"/>
</dbReference>
<comment type="subcellular location">
    <subcellularLocation>
        <location evidence="1">Cell membrane</location>
        <topology evidence="1">Multi-pass membrane protein</topology>
    </subcellularLocation>
</comment>
<dbReference type="InterPro" id="IPR050469">
    <property type="entry name" value="Diguanylate_Cyclase"/>
</dbReference>
<feature type="transmembrane region" description="Helical" evidence="6">
    <location>
        <begin position="5"/>
        <end position="23"/>
    </location>
</feature>
<evidence type="ECO:0000259" key="7">
    <source>
        <dbReference type="PROSITE" id="PS50887"/>
    </source>
</evidence>
<feature type="transmembrane region" description="Helical" evidence="6">
    <location>
        <begin position="158"/>
        <end position="175"/>
    </location>
</feature>
<organism evidence="8 9">
    <name type="scientific">Bacillus atrophaeus (strain 1942)</name>
    <dbReference type="NCBI Taxonomy" id="720555"/>
    <lineage>
        <taxon>Bacteria</taxon>
        <taxon>Bacillati</taxon>
        <taxon>Bacillota</taxon>
        <taxon>Bacilli</taxon>
        <taxon>Bacillales</taxon>
        <taxon>Bacillaceae</taxon>
        <taxon>Bacillus</taxon>
    </lineage>
</organism>
<dbReference type="SMART" id="SM00267">
    <property type="entry name" value="GGDEF"/>
    <property type="match status" value="1"/>
</dbReference>
<dbReference type="RefSeq" id="WP_004430025.1">
    <property type="nucleotide sequence ID" value="NC_014639.1"/>
</dbReference>
<dbReference type="Gene3D" id="3.30.70.270">
    <property type="match status" value="1"/>
</dbReference>
<dbReference type="PROSITE" id="PS50887">
    <property type="entry name" value="GGDEF"/>
    <property type="match status" value="1"/>
</dbReference>
<dbReference type="EMBL" id="CP002207">
    <property type="protein sequence ID" value="ADP31388.1"/>
    <property type="molecule type" value="Genomic_DNA"/>
</dbReference>
<dbReference type="SUPFAM" id="SSF55073">
    <property type="entry name" value="Nucleotide cyclase"/>
    <property type="match status" value="1"/>
</dbReference>
<evidence type="ECO:0000313" key="9">
    <source>
        <dbReference type="Proteomes" id="UP000006867"/>
    </source>
</evidence>
<keyword evidence="9" id="KW-1185">Reference proteome</keyword>
<dbReference type="Proteomes" id="UP000006867">
    <property type="component" value="Chromosome"/>
</dbReference>
<keyword evidence="4 6" id="KW-1133">Transmembrane helix</keyword>
<protein>
    <submittedName>
        <fullName evidence="8">Diguanylate cyclase or phosphodiesterase</fullName>
    </submittedName>
</protein>
<feature type="transmembrane region" description="Helical" evidence="6">
    <location>
        <begin position="38"/>
        <end position="58"/>
    </location>
</feature>
<gene>
    <name evidence="8" type="ordered locus">BATR1942_02160</name>
</gene>
<keyword evidence="5 6" id="KW-0472">Membrane</keyword>
<proteinExistence type="predicted"/>
<evidence type="ECO:0000256" key="3">
    <source>
        <dbReference type="ARBA" id="ARBA00022692"/>
    </source>
</evidence>
<keyword evidence="2" id="KW-1003">Cell membrane</keyword>
<evidence type="ECO:0000256" key="5">
    <source>
        <dbReference type="ARBA" id="ARBA00023136"/>
    </source>
</evidence>
<accession>A0ABN3Z7G6</accession>
<feature type="transmembrane region" description="Helical" evidence="6">
    <location>
        <begin position="70"/>
        <end position="96"/>
    </location>
</feature>
<evidence type="ECO:0000256" key="6">
    <source>
        <dbReference type="SAM" id="Phobius"/>
    </source>
</evidence>
<dbReference type="CDD" id="cd01949">
    <property type="entry name" value="GGDEF"/>
    <property type="match status" value="1"/>
</dbReference>
<dbReference type="NCBIfam" id="TIGR00254">
    <property type="entry name" value="GGDEF"/>
    <property type="match status" value="1"/>
</dbReference>
<dbReference type="InterPro" id="IPR011620">
    <property type="entry name" value="Sig_transdc_His_kinase_LytS_TM"/>
</dbReference>
<name>A0ABN3Z7G6_BACA1</name>
<dbReference type="Pfam" id="PF07694">
    <property type="entry name" value="5TM-5TMR_LYT"/>
    <property type="match status" value="1"/>
</dbReference>
<evidence type="ECO:0000256" key="1">
    <source>
        <dbReference type="ARBA" id="ARBA00004651"/>
    </source>
</evidence>
<dbReference type="PANTHER" id="PTHR45138">
    <property type="entry name" value="REGULATORY COMPONENTS OF SENSORY TRANSDUCTION SYSTEM"/>
    <property type="match status" value="1"/>
</dbReference>